<reference evidence="7 8" key="1">
    <citation type="submission" date="2022-07" db="EMBL/GenBank/DDBJ databases">
        <title>Novel species in genus Arthrobacter.</title>
        <authorList>
            <person name="Liu Y."/>
        </authorList>
    </citation>
    <scope>NUCLEOTIDE SEQUENCE [LARGE SCALE GENOMIC DNA]</scope>
    <source>
        <strain evidence="8">zg-Y859</strain>
    </source>
</reference>
<keyword evidence="8" id="KW-1185">Reference proteome</keyword>
<evidence type="ECO:0000256" key="2">
    <source>
        <dbReference type="ARBA" id="ARBA00005466"/>
    </source>
</evidence>
<organism evidence="7 8">
    <name type="scientific">Arthrobacter jinronghuae</name>
    <dbReference type="NCBI Taxonomy" id="2964609"/>
    <lineage>
        <taxon>Bacteria</taxon>
        <taxon>Bacillati</taxon>
        <taxon>Actinomycetota</taxon>
        <taxon>Actinomycetes</taxon>
        <taxon>Micrococcales</taxon>
        <taxon>Micrococcaceae</taxon>
        <taxon>Arthrobacter</taxon>
    </lineage>
</organism>
<gene>
    <name evidence="7" type="ORF">NNX28_04115</name>
</gene>
<dbReference type="InterPro" id="IPR016167">
    <property type="entry name" value="FAD-bd_PCMH_sub1"/>
</dbReference>
<name>A0ABT1NN07_9MICC</name>
<dbReference type="InterPro" id="IPR016166">
    <property type="entry name" value="FAD-bd_PCMH"/>
</dbReference>
<dbReference type="PANTHER" id="PTHR42973">
    <property type="entry name" value="BINDING OXIDOREDUCTASE, PUTATIVE (AFU_ORTHOLOGUE AFUA_1G17690)-RELATED"/>
    <property type="match status" value="1"/>
</dbReference>
<feature type="domain" description="FAD-binding PCMH-type" evidence="6">
    <location>
        <begin position="37"/>
        <end position="207"/>
    </location>
</feature>
<dbReference type="InterPro" id="IPR036318">
    <property type="entry name" value="FAD-bd_PCMH-like_sf"/>
</dbReference>
<protein>
    <submittedName>
        <fullName evidence="7">FAD-binding oxidoreductase</fullName>
    </submittedName>
</protein>
<proteinExistence type="inferred from homology"/>
<dbReference type="InterPro" id="IPR050416">
    <property type="entry name" value="FAD-linked_Oxidoreductase"/>
</dbReference>
<evidence type="ECO:0000259" key="6">
    <source>
        <dbReference type="PROSITE" id="PS51387"/>
    </source>
</evidence>
<sequence>MIQDADLETLRRVVHGPLNSPGGPGFAVDTAGFNPSVVQRPDAVLGAAGVEDVQNAVRWAAERGIPVGIQATGHGAAAAMDEGLLINTSRLQDLAVDPDAGTVTVGAGVRWRAVLEETVLLGLTGPHGSSGTVGVTGYASGGGLPLMGRALGFASDHVQAMDVVTPDGSLRHLEAGNAEDAGLFAALRGGKGNFGVITSMTLGLTPFREFYGGGIMYPEDAGTEVLAAFRAWTPQLPTDVSASLAFLHLPDVPFLPEELRGTSPVHLRFAVFGSREEGDTLLEPMRHVSAPFMDTAGPMDYGAVGSIHMDPDEPVPSLDRGTLLAELPDELAAGLLGQVGPGSHTPLMMTELRLMGGSLALDPPFEDAVSGREAGFNLYSVGLNVPPAADATAAALDRLDVVVGPYVAGALVNLRGPARTEAGAQPAWDAEVFARLQATKAAYDPQNLFRFGHAVPLPVS</sequence>
<evidence type="ECO:0000256" key="4">
    <source>
        <dbReference type="ARBA" id="ARBA00022827"/>
    </source>
</evidence>
<dbReference type="SUPFAM" id="SSF56176">
    <property type="entry name" value="FAD-binding/transporter-associated domain-like"/>
    <property type="match status" value="1"/>
</dbReference>
<dbReference type="InterPro" id="IPR006094">
    <property type="entry name" value="Oxid_FAD_bind_N"/>
</dbReference>
<dbReference type="RefSeq" id="WP_255864934.1">
    <property type="nucleotide sequence ID" value="NZ_CP104263.1"/>
</dbReference>
<evidence type="ECO:0000256" key="3">
    <source>
        <dbReference type="ARBA" id="ARBA00022630"/>
    </source>
</evidence>
<keyword evidence="4" id="KW-0274">FAD</keyword>
<dbReference type="PROSITE" id="PS00862">
    <property type="entry name" value="OX2_COVAL_FAD"/>
    <property type="match status" value="1"/>
</dbReference>
<dbReference type="InterPro" id="IPR012951">
    <property type="entry name" value="BBE"/>
</dbReference>
<evidence type="ECO:0000256" key="5">
    <source>
        <dbReference type="ARBA" id="ARBA00023002"/>
    </source>
</evidence>
<dbReference type="InterPro" id="IPR006093">
    <property type="entry name" value="Oxy_OxRdtase_FAD_BS"/>
</dbReference>
<dbReference type="PANTHER" id="PTHR42973:SF39">
    <property type="entry name" value="FAD-BINDING PCMH-TYPE DOMAIN-CONTAINING PROTEIN"/>
    <property type="match status" value="1"/>
</dbReference>
<keyword evidence="5" id="KW-0560">Oxidoreductase</keyword>
<comment type="caution">
    <text evidence="7">The sequence shown here is derived from an EMBL/GenBank/DDBJ whole genome shotgun (WGS) entry which is preliminary data.</text>
</comment>
<dbReference type="EMBL" id="JANFLP010000005">
    <property type="protein sequence ID" value="MCQ1949115.1"/>
    <property type="molecule type" value="Genomic_DNA"/>
</dbReference>
<evidence type="ECO:0000313" key="7">
    <source>
        <dbReference type="EMBL" id="MCQ1949115.1"/>
    </source>
</evidence>
<comment type="cofactor">
    <cofactor evidence="1">
        <name>FAD</name>
        <dbReference type="ChEBI" id="CHEBI:57692"/>
    </cofactor>
</comment>
<dbReference type="Gene3D" id="3.40.462.20">
    <property type="match status" value="1"/>
</dbReference>
<keyword evidence="3" id="KW-0285">Flavoprotein</keyword>
<accession>A0ABT1NN07</accession>
<dbReference type="InterPro" id="IPR016169">
    <property type="entry name" value="FAD-bd_PCMH_sub2"/>
</dbReference>
<dbReference type="Proteomes" id="UP001206924">
    <property type="component" value="Unassembled WGS sequence"/>
</dbReference>
<comment type="similarity">
    <text evidence="2">Belongs to the oxygen-dependent FAD-linked oxidoreductase family.</text>
</comment>
<dbReference type="Pfam" id="PF01565">
    <property type="entry name" value="FAD_binding_4"/>
    <property type="match status" value="1"/>
</dbReference>
<dbReference type="Pfam" id="PF08031">
    <property type="entry name" value="BBE"/>
    <property type="match status" value="1"/>
</dbReference>
<dbReference type="Gene3D" id="3.30.465.10">
    <property type="match status" value="1"/>
</dbReference>
<evidence type="ECO:0000256" key="1">
    <source>
        <dbReference type="ARBA" id="ARBA00001974"/>
    </source>
</evidence>
<evidence type="ECO:0000313" key="8">
    <source>
        <dbReference type="Proteomes" id="UP001206924"/>
    </source>
</evidence>
<dbReference type="PROSITE" id="PS51387">
    <property type="entry name" value="FAD_PCMH"/>
    <property type="match status" value="1"/>
</dbReference>
<dbReference type="Gene3D" id="3.30.43.10">
    <property type="entry name" value="Uridine Diphospho-n-acetylenolpyruvylglucosamine Reductase, domain 2"/>
    <property type="match status" value="1"/>
</dbReference>